<dbReference type="SUPFAM" id="SSF46785">
    <property type="entry name" value="Winged helix' DNA-binding domain"/>
    <property type="match status" value="1"/>
</dbReference>
<dbReference type="InterPro" id="IPR011991">
    <property type="entry name" value="ArsR-like_HTH"/>
</dbReference>
<dbReference type="GO" id="GO:0045892">
    <property type="term" value="P:negative regulation of DNA-templated transcription"/>
    <property type="evidence" value="ECO:0007669"/>
    <property type="project" value="TreeGrafter"/>
</dbReference>
<dbReference type="InterPro" id="IPR036388">
    <property type="entry name" value="WH-like_DNA-bd_sf"/>
</dbReference>
<dbReference type="Gene3D" id="1.10.10.10">
    <property type="entry name" value="Winged helix-like DNA-binding domain superfamily/Winged helix DNA-binding domain"/>
    <property type="match status" value="1"/>
</dbReference>
<dbReference type="AlphaFoldDB" id="A0A7D5KXW1"/>
<proteinExistence type="predicted"/>
<dbReference type="Gene3D" id="3.30.450.40">
    <property type="match status" value="1"/>
</dbReference>
<dbReference type="SUPFAM" id="SSF55781">
    <property type="entry name" value="GAF domain-like"/>
    <property type="match status" value="1"/>
</dbReference>
<dbReference type="PROSITE" id="PS51077">
    <property type="entry name" value="HTH_ICLR"/>
    <property type="match status" value="1"/>
</dbReference>
<evidence type="ECO:0000313" key="6">
    <source>
        <dbReference type="EMBL" id="QLG28838.1"/>
    </source>
</evidence>
<reference evidence="6 7" key="1">
    <citation type="submission" date="2020-07" db="EMBL/GenBank/DDBJ databases">
        <title>Gai3-2, isolated from salt lake.</title>
        <authorList>
            <person name="Cui H."/>
            <person name="Shi X."/>
        </authorList>
    </citation>
    <scope>NUCLEOTIDE SEQUENCE [LARGE SCALE GENOMIC DNA]</scope>
    <source>
        <strain evidence="6 7">Gai3-2</strain>
    </source>
</reference>
<dbReference type="Pfam" id="PF09339">
    <property type="entry name" value="HTH_IclR"/>
    <property type="match status" value="1"/>
</dbReference>
<dbReference type="EMBL" id="CP058529">
    <property type="protein sequence ID" value="QLG28838.1"/>
    <property type="molecule type" value="Genomic_DNA"/>
</dbReference>
<evidence type="ECO:0000256" key="2">
    <source>
        <dbReference type="ARBA" id="ARBA00023125"/>
    </source>
</evidence>
<feature type="domain" description="IclR-ED" evidence="5">
    <location>
        <begin position="73"/>
        <end position="256"/>
    </location>
</feature>
<evidence type="ECO:0000259" key="5">
    <source>
        <dbReference type="PROSITE" id="PS51078"/>
    </source>
</evidence>
<keyword evidence="2" id="KW-0238">DNA-binding</keyword>
<feature type="domain" description="HTH iclR-type" evidence="4">
    <location>
        <begin position="13"/>
        <end position="72"/>
    </location>
</feature>
<keyword evidence="1" id="KW-0805">Transcription regulation</keyword>
<gene>
    <name evidence="6" type="ORF">HUG10_15380</name>
</gene>
<evidence type="ECO:0000256" key="3">
    <source>
        <dbReference type="ARBA" id="ARBA00023163"/>
    </source>
</evidence>
<sequence length="257" mass="28635">MTEQAGPASGRTIRSVKIAFNIIDVLQERDDIGVTELASELGHSKSTIHSHLRTLEEREILVREGDSYRLSLRILDMATHVREQVGNHDVIQDEVESLAEETGEIAQFGIEEHGRISYLCKATGDRAVETASRIGTQQPIHSTSLGKTILAFLPAERREEIVESTELTRMTPKTITTREELYEELEVTAERGYGIDDEENIEGLRCVSAPVKNGEKVLGAISVSGPSSRFTNDRFHDVLSDYVRRAANVIELNTKFS</sequence>
<organism evidence="6 7">
    <name type="scientific">Halorarum halophilum</name>
    <dbReference type="NCBI Taxonomy" id="2743090"/>
    <lineage>
        <taxon>Archaea</taxon>
        <taxon>Methanobacteriati</taxon>
        <taxon>Methanobacteriota</taxon>
        <taxon>Stenosarchaea group</taxon>
        <taxon>Halobacteria</taxon>
        <taxon>Halobacteriales</taxon>
        <taxon>Haloferacaceae</taxon>
        <taxon>Halorarum</taxon>
    </lineage>
</organism>
<accession>A0A7D5KXW1</accession>
<dbReference type="KEGG" id="halg:HUG10_15380"/>
<dbReference type="GO" id="GO:0003677">
    <property type="term" value="F:DNA binding"/>
    <property type="evidence" value="ECO:0007669"/>
    <property type="project" value="UniProtKB-KW"/>
</dbReference>
<evidence type="ECO:0000259" key="4">
    <source>
        <dbReference type="PROSITE" id="PS51077"/>
    </source>
</evidence>
<dbReference type="OrthoDB" id="14763at2157"/>
<dbReference type="PANTHER" id="PTHR30136:SF35">
    <property type="entry name" value="HTH-TYPE TRANSCRIPTIONAL REGULATOR RV1719"/>
    <property type="match status" value="1"/>
</dbReference>
<dbReference type="RefSeq" id="WP_179170412.1">
    <property type="nucleotide sequence ID" value="NZ_CP058529.1"/>
</dbReference>
<dbReference type="InterPro" id="IPR050707">
    <property type="entry name" value="HTH_MetabolicPath_Reg"/>
</dbReference>
<dbReference type="GeneID" id="56030243"/>
<dbReference type="Pfam" id="PF01614">
    <property type="entry name" value="IclR_C"/>
    <property type="match status" value="1"/>
</dbReference>
<protein>
    <submittedName>
        <fullName evidence="6">IclR family transcriptional regulator</fullName>
    </submittedName>
</protein>
<evidence type="ECO:0000256" key="1">
    <source>
        <dbReference type="ARBA" id="ARBA00023015"/>
    </source>
</evidence>
<name>A0A7D5KXW1_9EURY</name>
<dbReference type="GO" id="GO:0003700">
    <property type="term" value="F:DNA-binding transcription factor activity"/>
    <property type="evidence" value="ECO:0007669"/>
    <property type="project" value="TreeGrafter"/>
</dbReference>
<dbReference type="InterPro" id="IPR036390">
    <property type="entry name" value="WH_DNA-bd_sf"/>
</dbReference>
<dbReference type="CDD" id="cd00090">
    <property type="entry name" value="HTH_ARSR"/>
    <property type="match status" value="1"/>
</dbReference>
<evidence type="ECO:0000313" key="7">
    <source>
        <dbReference type="Proteomes" id="UP000509750"/>
    </source>
</evidence>
<dbReference type="PANTHER" id="PTHR30136">
    <property type="entry name" value="HELIX-TURN-HELIX TRANSCRIPTIONAL REGULATOR, ICLR FAMILY"/>
    <property type="match status" value="1"/>
</dbReference>
<dbReference type="InterPro" id="IPR029016">
    <property type="entry name" value="GAF-like_dom_sf"/>
</dbReference>
<dbReference type="PROSITE" id="PS51078">
    <property type="entry name" value="ICLR_ED"/>
    <property type="match status" value="1"/>
</dbReference>
<dbReference type="SMART" id="SM00346">
    <property type="entry name" value="HTH_ICLR"/>
    <property type="match status" value="1"/>
</dbReference>
<keyword evidence="3" id="KW-0804">Transcription</keyword>
<keyword evidence="7" id="KW-1185">Reference proteome</keyword>
<dbReference type="InterPro" id="IPR014757">
    <property type="entry name" value="Tscrpt_reg_IclR_C"/>
</dbReference>
<dbReference type="InterPro" id="IPR005471">
    <property type="entry name" value="Tscrpt_reg_IclR_N"/>
</dbReference>
<dbReference type="Proteomes" id="UP000509750">
    <property type="component" value="Chromosome"/>
</dbReference>